<keyword evidence="1" id="KW-0732">Signal</keyword>
<reference evidence="2 3" key="1">
    <citation type="submission" date="2024-05" db="EMBL/GenBank/DDBJ databases">
        <title>Microbispora sp.ZYX-F-249.</title>
        <authorList>
            <person name="Xie H."/>
        </authorList>
    </citation>
    <scope>NUCLEOTIDE SEQUENCE [LARGE SCALE GENOMIC DNA]</scope>
    <source>
        <strain evidence="2 3">ZYX-F-249</strain>
    </source>
</reference>
<comment type="caution">
    <text evidence="2">The sequence shown here is derived from an EMBL/GenBank/DDBJ whole genome shotgun (WGS) entry which is preliminary data.</text>
</comment>
<accession>A0ABV0ATN4</accession>
<keyword evidence="3" id="KW-1185">Reference proteome</keyword>
<organism evidence="2 3">
    <name type="scientific">Microbispora maris</name>
    <dbReference type="NCBI Taxonomy" id="3144104"/>
    <lineage>
        <taxon>Bacteria</taxon>
        <taxon>Bacillati</taxon>
        <taxon>Actinomycetota</taxon>
        <taxon>Actinomycetes</taxon>
        <taxon>Streptosporangiales</taxon>
        <taxon>Streptosporangiaceae</taxon>
        <taxon>Microbispora</taxon>
    </lineage>
</organism>
<feature type="chain" id="PRO_5047300287" description="Ig-like domain-containing protein" evidence="1">
    <location>
        <begin position="29"/>
        <end position="199"/>
    </location>
</feature>
<gene>
    <name evidence="2" type="ORF">AAH991_26265</name>
</gene>
<dbReference type="RefSeq" id="WP_346228574.1">
    <property type="nucleotide sequence ID" value="NZ_JBDJAW010000025.1"/>
</dbReference>
<name>A0ABV0ATN4_9ACTN</name>
<evidence type="ECO:0000313" key="3">
    <source>
        <dbReference type="Proteomes" id="UP001447516"/>
    </source>
</evidence>
<sequence length="199" mass="21347">MRRLTRTGAVAAIAAAAALTVPVAPAFAEETVVMTNSTSVQPGMTVYVSRTCPSTKPYPVTTRTSSVAQDTWNGGELVYKGITVNGREVKVTFGNSQSKTDKYASAILVKIEVLCSNVQHEPMTGFEFMQTTRIPPGGDALLMVACPPSHPHLSGADGRRPANVSITSVQSDEHSQAVWYQNDDFTHEGWAELWATCSA</sequence>
<proteinExistence type="predicted"/>
<dbReference type="Proteomes" id="UP001447516">
    <property type="component" value="Unassembled WGS sequence"/>
</dbReference>
<protein>
    <recommendedName>
        <fullName evidence="4">Ig-like domain-containing protein</fullName>
    </recommendedName>
</protein>
<feature type="signal peptide" evidence="1">
    <location>
        <begin position="1"/>
        <end position="28"/>
    </location>
</feature>
<evidence type="ECO:0008006" key="4">
    <source>
        <dbReference type="Google" id="ProtNLM"/>
    </source>
</evidence>
<evidence type="ECO:0000313" key="2">
    <source>
        <dbReference type="EMBL" id="MEN3538643.1"/>
    </source>
</evidence>
<dbReference type="EMBL" id="JBDJAW010000025">
    <property type="protein sequence ID" value="MEN3538643.1"/>
    <property type="molecule type" value="Genomic_DNA"/>
</dbReference>
<evidence type="ECO:0000256" key="1">
    <source>
        <dbReference type="SAM" id="SignalP"/>
    </source>
</evidence>